<protein>
    <recommendedName>
        <fullName evidence="7">Orotidine-5'-phosphate decarboxylase</fullName>
        <ecNumber evidence="7">4.1.1.23</ecNumber>
    </recommendedName>
</protein>
<evidence type="ECO:0000256" key="4">
    <source>
        <dbReference type="ARBA" id="ARBA00022975"/>
    </source>
</evidence>
<reference evidence="9" key="1">
    <citation type="submission" date="2020-08" db="EMBL/GenBank/DDBJ databases">
        <title>Sequencing the genomes of 1000 actinobacteria strains.</title>
        <authorList>
            <person name="Klenk H.-P."/>
        </authorList>
    </citation>
    <scope>NUCLEOTIDE SEQUENCE [LARGE SCALE GENOMIC DNA]</scope>
    <source>
        <strain evidence="9">DSM 27064</strain>
    </source>
</reference>
<comment type="catalytic activity">
    <reaction evidence="6">
        <text>orotidine 5'-phosphate + H(+) = UMP + CO2</text>
        <dbReference type="Rhea" id="RHEA:11596"/>
        <dbReference type="ChEBI" id="CHEBI:15378"/>
        <dbReference type="ChEBI" id="CHEBI:16526"/>
        <dbReference type="ChEBI" id="CHEBI:57538"/>
        <dbReference type="ChEBI" id="CHEBI:57865"/>
        <dbReference type="EC" id="4.1.1.23"/>
    </reaction>
</comment>
<organism evidence="9 10">
    <name type="scientific">Canibacter oris</name>
    <dbReference type="NCBI Taxonomy" id="1365628"/>
    <lineage>
        <taxon>Bacteria</taxon>
        <taxon>Bacillati</taxon>
        <taxon>Actinomycetota</taxon>
        <taxon>Actinomycetes</taxon>
        <taxon>Micrococcales</taxon>
        <taxon>Microbacteriaceae</taxon>
        <taxon>Canibacter</taxon>
    </lineage>
</organism>
<evidence type="ECO:0000256" key="5">
    <source>
        <dbReference type="ARBA" id="ARBA00023239"/>
    </source>
</evidence>
<keyword evidence="3" id="KW-0210">Decarboxylase</keyword>
<dbReference type="NCBIfam" id="TIGR02127">
    <property type="entry name" value="pyrF_sub2"/>
    <property type="match status" value="1"/>
</dbReference>
<keyword evidence="5 9" id="KW-0456">Lyase</keyword>
<evidence type="ECO:0000313" key="10">
    <source>
        <dbReference type="Proteomes" id="UP000571183"/>
    </source>
</evidence>
<dbReference type="PANTHER" id="PTHR43375:SF1">
    <property type="entry name" value="OROTIDINE 5'-PHOSPHATE DECARBOXYLASE"/>
    <property type="match status" value="1"/>
</dbReference>
<dbReference type="EC" id="4.1.1.23" evidence="7"/>
<dbReference type="Pfam" id="PF00215">
    <property type="entry name" value="OMPdecase"/>
    <property type="match status" value="1"/>
</dbReference>
<dbReference type="InterPro" id="IPR011995">
    <property type="entry name" value="OMPdecase_type-2"/>
</dbReference>
<name>A0A840DIK4_9MICO</name>
<dbReference type="Gene3D" id="3.20.20.70">
    <property type="entry name" value="Aldolase class I"/>
    <property type="match status" value="1"/>
</dbReference>
<dbReference type="InterPro" id="IPR001754">
    <property type="entry name" value="OMPdeCOase_dom"/>
</dbReference>
<evidence type="ECO:0000256" key="1">
    <source>
        <dbReference type="ARBA" id="ARBA00004861"/>
    </source>
</evidence>
<dbReference type="GO" id="GO:0006207">
    <property type="term" value="P:'de novo' pyrimidine nucleobase biosynthetic process"/>
    <property type="evidence" value="ECO:0007669"/>
    <property type="project" value="InterPro"/>
</dbReference>
<keyword evidence="10" id="KW-1185">Reference proteome</keyword>
<evidence type="ECO:0000256" key="2">
    <source>
        <dbReference type="ARBA" id="ARBA00008847"/>
    </source>
</evidence>
<evidence type="ECO:0000259" key="8">
    <source>
        <dbReference type="SMART" id="SM00934"/>
    </source>
</evidence>
<dbReference type="EMBL" id="JACIFD010000007">
    <property type="protein sequence ID" value="MBB4071553.1"/>
    <property type="molecule type" value="Genomic_DNA"/>
</dbReference>
<dbReference type="GO" id="GO:0044205">
    <property type="term" value="P:'de novo' UMP biosynthetic process"/>
    <property type="evidence" value="ECO:0007669"/>
    <property type="project" value="UniProtKB-UniPathway"/>
</dbReference>
<evidence type="ECO:0000256" key="3">
    <source>
        <dbReference type="ARBA" id="ARBA00022793"/>
    </source>
</evidence>
<comment type="pathway">
    <text evidence="1">Pyrimidine metabolism; UMP biosynthesis via de novo pathway; UMP from orotate: step 2/2.</text>
</comment>
<gene>
    <name evidence="9" type="ORF">F5897_000861</name>
</gene>
<keyword evidence="4" id="KW-0665">Pyrimidine biosynthesis</keyword>
<comment type="caution">
    <text evidence="9">The sequence shown here is derived from an EMBL/GenBank/DDBJ whole genome shotgun (WGS) entry which is preliminary data.</text>
</comment>
<proteinExistence type="inferred from homology"/>
<comment type="similarity">
    <text evidence="2">Belongs to the OMP decarboxylase family. Type 2 subfamily.</text>
</comment>
<dbReference type="SUPFAM" id="SSF51366">
    <property type="entry name" value="Ribulose-phoshate binding barrel"/>
    <property type="match status" value="1"/>
</dbReference>
<dbReference type="InterPro" id="IPR011060">
    <property type="entry name" value="RibuloseP-bd_barrel"/>
</dbReference>
<dbReference type="Proteomes" id="UP000571183">
    <property type="component" value="Unassembled WGS sequence"/>
</dbReference>
<dbReference type="UniPathway" id="UPA00070">
    <property type="reaction ID" value="UER00120"/>
</dbReference>
<dbReference type="GO" id="GO:0004590">
    <property type="term" value="F:orotidine-5'-phosphate decarboxylase activity"/>
    <property type="evidence" value="ECO:0007669"/>
    <property type="project" value="UniProtKB-UniRule"/>
</dbReference>
<dbReference type="CDD" id="cd04725">
    <property type="entry name" value="OMP_decarboxylase_like"/>
    <property type="match status" value="1"/>
</dbReference>
<accession>A0A840DIK4</accession>
<dbReference type="AlphaFoldDB" id="A0A840DIK4"/>
<dbReference type="SMART" id="SM00934">
    <property type="entry name" value="OMPdecase"/>
    <property type="match status" value="1"/>
</dbReference>
<evidence type="ECO:0000256" key="7">
    <source>
        <dbReference type="NCBIfam" id="TIGR02127"/>
    </source>
</evidence>
<dbReference type="PANTHER" id="PTHR43375">
    <property type="entry name" value="OROTIDINE 5'-PHOSPHATE DECARBOXYLASE"/>
    <property type="match status" value="1"/>
</dbReference>
<evidence type="ECO:0000313" key="9">
    <source>
        <dbReference type="EMBL" id="MBB4071553.1"/>
    </source>
</evidence>
<dbReference type="InterPro" id="IPR013785">
    <property type="entry name" value="Aldolase_TIM"/>
</dbReference>
<evidence type="ECO:0000256" key="6">
    <source>
        <dbReference type="ARBA" id="ARBA00049157"/>
    </source>
</evidence>
<dbReference type="RefSeq" id="WP_183304598.1">
    <property type="nucleotide sequence ID" value="NZ_JACIFD010000007.1"/>
</dbReference>
<feature type="domain" description="Orotidine 5'-phosphate decarboxylase" evidence="8">
    <location>
        <begin position="16"/>
        <end position="270"/>
    </location>
</feature>
<sequence>MGFSKALAAGFAAGQRLCVGIDPHQFLLADWNLPDSAQGAETFGRKVVAAAAAAQVLALKPQIAFFERFGSAGFVALERIFADARAAGIPIIADVKRGDIGSTFTAYAAAWLTPGSPLEADAMTAAAYQGFGSLAGGLELAHQHDKGIFVLAATSNPEAAATQQAVRADEQTVAAAVIAAVDAENAAHYAPVGRIGVVLGATVQLPDYGIDTGRPLPSNSVLPILAPGFGAQGARLQDLKRLFGELSQGVIPNESRGVLAGDPAQLTARIKAKSEEIAEVM</sequence>